<protein>
    <submittedName>
        <fullName evidence="1">Uncharacterized protein</fullName>
    </submittedName>
</protein>
<evidence type="ECO:0000313" key="2">
    <source>
        <dbReference type="Proteomes" id="UP001057402"/>
    </source>
</evidence>
<gene>
    <name evidence="1" type="ORF">MLD38_018746</name>
</gene>
<comment type="caution">
    <text evidence="1">The sequence shown here is derived from an EMBL/GenBank/DDBJ whole genome shotgun (WGS) entry which is preliminary data.</text>
</comment>
<dbReference type="Proteomes" id="UP001057402">
    <property type="component" value="Chromosome 5"/>
</dbReference>
<dbReference type="EMBL" id="CM042884">
    <property type="protein sequence ID" value="KAI4370391.1"/>
    <property type="molecule type" value="Genomic_DNA"/>
</dbReference>
<organism evidence="1 2">
    <name type="scientific">Melastoma candidum</name>
    <dbReference type="NCBI Taxonomy" id="119954"/>
    <lineage>
        <taxon>Eukaryota</taxon>
        <taxon>Viridiplantae</taxon>
        <taxon>Streptophyta</taxon>
        <taxon>Embryophyta</taxon>
        <taxon>Tracheophyta</taxon>
        <taxon>Spermatophyta</taxon>
        <taxon>Magnoliopsida</taxon>
        <taxon>eudicotyledons</taxon>
        <taxon>Gunneridae</taxon>
        <taxon>Pentapetalae</taxon>
        <taxon>rosids</taxon>
        <taxon>malvids</taxon>
        <taxon>Myrtales</taxon>
        <taxon>Melastomataceae</taxon>
        <taxon>Melastomatoideae</taxon>
        <taxon>Melastomateae</taxon>
        <taxon>Melastoma</taxon>
    </lineage>
</organism>
<proteinExistence type="predicted"/>
<name>A0ACB9QWP2_9MYRT</name>
<evidence type="ECO:0000313" key="1">
    <source>
        <dbReference type="EMBL" id="KAI4370391.1"/>
    </source>
</evidence>
<sequence>MDPSAWRHPLLQPSSPGTPLGRHVEVAGSRKMVRCCTQRRVGVLKDGHHSRDGVLATVEDSEGGRRGTMPSLVSSPFQLKKFFRENWLGRWDGIQVGIKWDMVTRLLLESAGRHRWEAAIVLLSGLADSSWRACLRCLVSCGMMGCCTYSVAHRRTSSRFRMMICGKAFEAEKGSCCASPSQSRLRHPLTRSGPTAAMSSTGRTRTEPSIYYLPVKPMDEDLVLNLRSLLHGVDDVACSALVYCQQAFMEWRNARRGGELSEHQKSLGE</sequence>
<accession>A0ACB9QWP2</accession>
<reference evidence="2" key="1">
    <citation type="journal article" date="2023" name="Front. Plant Sci.">
        <title>Chromosomal-level genome assembly of Melastoma candidum provides insights into trichome evolution.</title>
        <authorList>
            <person name="Zhong Y."/>
            <person name="Wu W."/>
            <person name="Sun C."/>
            <person name="Zou P."/>
            <person name="Liu Y."/>
            <person name="Dai S."/>
            <person name="Zhou R."/>
        </authorList>
    </citation>
    <scope>NUCLEOTIDE SEQUENCE [LARGE SCALE GENOMIC DNA]</scope>
</reference>
<keyword evidence="2" id="KW-1185">Reference proteome</keyword>